<proteinExistence type="inferred from homology"/>
<feature type="region of interest" description="Disordered" evidence="5">
    <location>
        <begin position="107"/>
        <end position="126"/>
    </location>
</feature>
<feature type="region of interest" description="Disordered" evidence="5">
    <location>
        <begin position="1026"/>
        <end position="1067"/>
    </location>
</feature>
<dbReference type="GO" id="GO:0090522">
    <property type="term" value="P:vesicle tethering involved in exocytosis"/>
    <property type="evidence" value="ECO:0007669"/>
    <property type="project" value="InterPro"/>
</dbReference>
<dbReference type="InterPro" id="IPR048359">
    <property type="entry name" value="EXOC6_Sec15_N"/>
</dbReference>
<feature type="domain" description="Exocyst complex component EXOC6/Sec15 N-terminal" evidence="7">
    <location>
        <begin position="2"/>
        <end position="93"/>
    </location>
</feature>
<dbReference type="Proteomes" id="UP000239649">
    <property type="component" value="Unassembled WGS sequence"/>
</dbReference>
<feature type="compositionally biased region" description="Low complexity" evidence="5">
    <location>
        <begin position="306"/>
        <end position="331"/>
    </location>
</feature>
<feature type="domain" description="Exocyst complex subunit EXOC6/Sec15 C-terminal" evidence="6">
    <location>
        <begin position="495"/>
        <end position="665"/>
    </location>
</feature>
<dbReference type="PANTHER" id="PTHR12702:SF0">
    <property type="entry name" value="EXOCYST COMPLEX COMPONENT 6"/>
    <property type="match status" value="1"/>
</dbReference>
<feature type="compositionally biased region" description="Gly residues" evidence="5">
    <location>
        <begin position="714"/>
        <end position="723"/>
    </location>
</feature>
<evidence type="ECO:0000259" key="6">
    <source>
        <dbReference type="Pfam" id="PF04091"/>
    </source>
</evidence>
<dbReference type="Pfam" id="PF20651">
    <property type="entry name" value="EXOC6_Sec15_N"/>
    <property type="match status" value="1"/>
</dbReference>
<name>A0A2P6VNI2_9CHLO</name>
<evidence type="ECO:0000256" key="1">
    <source>
        <dbReference type="ARBA" id="ARBA00007944"/>
    </source>
</evidence>
<feature type="compositionally biased region" description="Polar residues" evidence="5">
    <location>
        <begin position="773"/>
        <end position="783"/>
    </location>
</feature>
<accession>A0A2P6VNI2</accession>
<comment type="similarity">
    <text evidence="1">Belongs to the SEC15 family.</text>
</comment>
<gene>
    <name evidence="8" type="ORF">C2E20_1673</name>
</gene>
<protein>
    <submittedName>
        <fullName evidence="8">Exocyst complex component SEC15A</fullName>
    </submittedName>
</protein>
<dbReference type="AlphaFoldDB" id="A0A2P6VNI2"/>
<evidence type="ECO:0000256" key="5">
    <source>
        <dbReference type="SAM" id="MobiDB-lite"/>
    </source>
</evidence>
<dbReference type="InterPro" id="IPR007225">
    <property type="entry name" value="EXOC6/Sec15"/>
</dbReference>
<dbReference type="InterPro" id="IPR042044">
    <property type="entry name" value="EXOC6PINT-1/Sec15/Tip20_C_dom2"/>
</dbReference>
<dbReference type="STRING" id="554055.A0A2P6VNI2"/>
<evidence type="ECO:0000256" key="2">
    <source>
        <dbReference type="ARBA" id="ARBA00022448"/>
    </source>
</evidence>
<keyword evidence="2" id="KW-0813">Transport</keyword>
<comment type="caution">
    <text evidence="8">The sequence shown here is derived from an EMBL/GenBank/DDBJ whole genome shotgun (WGS) entry which is preliminary data.</text>
</comment>
<feature type="compositionally biased region" description="Low complexity" evidence="5">
    <location>
        <begin position="672"/>
        <end position="696"/>
    </location>
</feature>
<organism evidence="8 9">
    <name type="scientific">Micractinium conductrix</name>
    <dbReference type="NCBI Taxonomy" id="554055"/>
    <lineage>
        <taxon>Eukaryota</taxon>
        <taxon>Viridiplantae</taxon>
        <taxon>Chlorophyta</taxon>
        <taxon>core chlorophytes</taxon>
        <taxon>Trebouxiophyceae</taxon>
        <taxon>Chlorellales</taxon>
        <taxon>Chlorellaceae</taxon>
        <taxon>Chlorella clade</taxon>
        <taxon>Micractinium</taxon>
    </lineage>
</organism>
<dbReference type="Pfam" id="PF04091">
    <property type="entry name" value="Sec15_C"/>
    <property type="match status" value="1"/>
</dbReference>
<keyword evidence="3" id="KW-0268">Exocytosis</keyword>
<evidence type="ECO:0000256" key="3">
    <source>
        <dbReference type="ARBA" id="ARBA00022483"/>
    </source>
</evidence>
<evidence type="ECO:0000256" key="4">
    <source>
        <dbReference type="ARBA" id="ARBA00023054"/>
    </source>
</evidence>
<dbReference type="GO" id="GO:0016020">
    <property type="term" value="C:membrane"/>
    <property type="evidence" value="ECO:0007669"/>
    <property type="project" value="TreeGrafter"/>
</dbReference>
<evidence type="ECO:0000259" key="7">
    <source>
        <dbReference type="Pfam" id="PF20651"/>
    </source>
</evidence>
<sequence length="1067" mass="109870">MQELGAMQRDTAVLRQQLLASNSTLQAAGSSFARRLEEVQEAAALQQGVAEARQAVSSALQVLQLCARAAKQIESKQLYKAYKTLEAIQRDHAALLRGAVAAAPAASAAATPESPPLRPAAPAAATNGPAVGATAAAAAAGSNGEQLGALGTFLRERVAQLSAALEARAVADFNNWLASVRAQARTIGQRAVRWAAAERQQEEQLARQRKLLLPRLEGVLDLAEAGRLAAAALRAPGVRDAPPPTPLQLPAGFNTPVCAAPPHAATPASSGSSASASSVAHIAAFRAARQAASSPTRQPAGGALVPGSPTAGTPGAGSASSPTAAAAAGQTPLATAQMRRLDRTDTVADSGDLLAGVDMAPLHRCAHIHACLGRLQQFAEYYTANRRQQLATDLALQGDFLEHYQGYLTQIVGYFLVEDAVSRAAGWDGAPGGESLDIVAQVDAAWDAAVASLKAVLEPAFSGASAAAAMLTVKDFLLLVCLALDHCGYHTVAIREVLLGSRAKYHELLAAAAATAVQAAVAGDSMQVPVEVASEARARDLFGSLALPATFQPEDAGNKKPPFRAPFTPCVPEIMRVVRGYIVDSVAYLKGLLTPGEVPPAARQHRDRMLSRVVVTALQRKVDAAAGDPQLEVTASLQLVANIAALMQAVVPLDEFALAQARGETAETAAAAAAAVTASRSPSPGRRGRSRSPGPVRRLEEGDGGVESPRGWQMAGGEGGSRGRSGSAGSSHGSAPSPSRSPACVNAAAAAAANLQQQQQQQQPAVASPQQSGGAPTGSQQSAHTVLSFAATGATTAAAAGGAGASGATAVFSSLLGSAEALVVRAVGVQAAGMLAAGAELEWAPSEQRRSTAYSPYVDELIMWLKECSSLLKRMAPPASTERMLRCAMRYLGDAFMLQLLSDAVQAVNIFGLQRLYSDLGGISRVAGSMGIPGLGEELGEPLLFCELMVFGTLEDVLRPEMRAEGGRLAGLDLRRVCVVLDKYRELDKASGFAAMHKSKQAERFISKKTVDRVLKELREVLGAAAGGSRPASRSSSVSGGGPMTSGVSVSGDAVRRAGSVTGPRVV</sequence>
<dbReference type="OrthoDB" id="10267033at2759"/>
<dbReference type="PANTHER" id="PTHR12702">
    <property type="entry name" value="SEC15"/>
    <property type="match status" value="1"/>
</dbReference>
<feature type="compositionally biased region" description="Low complexity" evidence="5">
    <location>
        <begin position="724"/>
        <end position="772"/>
    </location>
</feature>
<dbReference type="Gene3D" id="1.20.58.670">
    <property type="entry name" value="Dsl1p vesicle tethering complex, Tip20p subunit, domain D"/>
    <property type="match status" value="1"/>
</dbReference>
<dbReference type="InterPro" id="IPR042045">
    <property type="entry name" value="EXOC6/Sec15_C_dom1"/>
</dbReference>
<evidence type="ECO:0000313" key="8">
    <source>
        <dbReference type="EMBL" id="PSC75644.1"/>
    </source>
</evidence>
<feature type="region of interest" description="Disordered" evidence="5">
    <location>
        <begin position="289"/>
        <end position="331"/>
    </location>
</feature>
<dbReference type="GO" id="GO:0006886">
    <property type="term" value="P:intracellular protein transport"/>
    <property type="evidence" value="ECO:0007669"/>
    <property type="project" value="InterPro"/>
</dbReference>
<dbReference type="GO" id="GO:0006893">
    <property type="term" value="P:Golgi to plasma membrane transport"/>
    <property type="evidence" value="ECO:0007669"/>
    <property type="project" value="TreeGrafter"/>
</dbReference>
<evidence type="ECO:0000313" key="9">
    <source>
        <dbReference type="Proteomes" id="UP000239649"/>
    </source>
</evidence>
<keyword evidence="9" id="KW-1185">Reference proteome</keyword>
<keyword evidence="4" id="KW-0175">Coiled coil</keyword>
<dbReference type="GO" id="GO:0000145">
    <property type="term" value="C:exocyst"/>
    <property type="evidence" value="ECO:0007669"/>
    <property type="project" value="TreeGrafter"/>
</dbReference>
<reference evidence="8 9" key="1">
    <citation type="journal article" date="2018" name="Plant J.">
        <title>Genome sequences of Chlorella sorokiniana UTEX 1602 and Micractinium conductrix SAG 241.80: implications to maltose excretion by a green alga.</title>
        <authorList>
            <person name="Arriola M.B."/>
            <person name="Velmurugan N."/>
            <person name="Zhang Y."/>
            <person name="Plunkett M.H."/>
            <person name="Hondzo H."/>
            <person name="Barney B.M."/>
        </authorList>
    </citation>
    <scope>NUCLEOTIDE SEQUENCE [LARGE SCALE GENOMIC DNA]</scope>
    <source>
        <strain evidence="8 9">SAG 241.80</strain>
    </source>
</reference>
<dbReference type="InterPro" id="IPR046361">
    <property type="entry name" value="EXOC6/Sec15_C"/>
</dbReference>
<feature type="compositionally biased region" description="Low complexity" evidence="5">
    <location>
        <begin position="1026"/>
        <end position="1038"/>
    </location>
</feature>
<dbReference type="Gene3D" id="1.10.357.30">
    <property type="entry name" value="Exocyst complex subunit Sec15 C-terminal domain, N-terminal subdomain"/>
    <property type="match status" value="1"/>
</dbReference>
<feature type="region of interest" description="Disordered" evidence="5">
    <location>
        <begin position="672"/>
        <end position="783"/>
    </location>
</feature>
<dbReference type="EMBL" id="LHPF02000002">
    <property type="protein sequence ID" value="PSC75644.1"/>
    <property type="molecule type" value="Genomic_DNA"/>
</dbReference>